<organism evidence="3 4">
    <name type="scientific">Tetranychus urticae</name>
    <name type="common">Two-spotted spider mite</name>
    <dbReference type="NCBI Taxonomy" id="32264"/>
    <lineage>
        <taxon>Eukaryota</taxon>
        <taxon>Metazoa</taxon>
        <taxon>Ecdysozoa</taxon>
        <taxon>Arthropoda</taxon>
        <taxon>Chelicerata</taxon>
        <taxon>Arachnida</taxon>
        <taxon>Acari</taxon>
        <taxon>Acariformes</taxon>
        <taxon>Trombidiformes</taxon>
        <taxon>Prostigmata</taxon>
        <taxon>Eleutherengona</taxon>
        <taxon>Raphignathae</taxon>
        <taxon>Tetranychoidea</taxon>
        <taxon>Tetranychidae</taxon>
        <taxon>Tetranychus</taxon>
    </lineage>
</organism>
<keyword evidence="1" id="KW-0812">Transmembrane</keyword>
<keyword evidence="2" id="KW-0732">Signal</keyword>
<sequence length="646" mass="74386">MITLFYRNTLLFIFLVKMTVSSKYFKQYRLASHKVNHQVFPSETIDGSYTVYVAGKVFTIEVPLHVEDDPYKIVNWKVMNSNPNRLMFISDGSAYILIDQETKKNLTFPYENIGSIIVLGNNEALHMPIIDNPYSNQLNVAWNYFELLYFDEEKETITIIESIPWFSPNDWYYILEWKMLDHVFIGSKLYVVSSRKVLLNTPINDEEPFIRTEMFITRFYLDVDKNLLSTAIEVYKKLRYGHRIAQFVNTLKGNDNDVKRFSLLILHTAGNETVFRRTILPKFDHDFETVERCKISGDCISMYQHLFNKTCLNPTCPGHPTGEIEFASRKIGNIPIVSNFRSYSGGYPDAYYKLIYFHQHELFGCDFGSGASVECSAIPSFPGINFKTDLVLDVISGKTFYFLNSTQLYQTLPYVSDKHPCFRFLNCLDCIMFGFSVGCIWIDNSCGQRSSNQVYSYKEFTVNFCLKIVAFSLEPYKELSKKLLEIEFDVVFSKHQVKQISIFVGPNNECIETRRETHKLTCLLSYNSFGKFPIKVKFSNDDYLDTTPIIVTSSDTILIENITTNLWIKLAFVGVFVVIVFVLTTILILMYSNRPAIARMLSEKSISFSSRPGRGNSSVESVGVFRSHSLSTTISARKAVKKALKW</sequence>
<feature type="chain" id="PRO_5007729006" description="Sema domain-containing protein" evidence="2">
    <location>
        <begin position="22"/>
        <end position="646"/>
    </location>
</feature>
<evidence type="ECO:0000256" key="1">
    <source>
        <dbReference type="SAM" id="Phobius"/>
    </source>
</evidence>
<dbReference type="AlphaFoldDB" id="T1KDY4"/>
<dbReference type="EMBL" id="CAEY01002033">
    <property type="status" value="NOT_ANNOTATED_CDS"/>
    <property type="molecule type" value="Genomic_DNA"/>
</dbReference>
<proteinExistence type="predicted"/>
<dbReference type="EnsemblMetazoa" id="tetur09g04650.1">
    <property type="protein sequence ID" value="tetur09g04650.1"/>
    <property type="gene ID" value="tetur09g04650"/>
</dbReference>
<reference evidence="4" key="1">
    <citation type="submission" date="2011-08" db="EMBL/GenBank/DDBJ databases">
        <authorList>
            <person name="Rombauts S."/>
        </authorList>
    </citation>
    <scope>NUCLEOTIDE SEQUENCE</scope>
    <source>
        <strain evidence="4">London</strain>
    </source>
</reference>
<keyword evidence="1" id="KW-1133">Transmembrane helix</keyword>
<feature type="signal peptide" evidence="2">
    <location>
        <begin position="1"/>
        <end position="21"/>
    </location>
</feature>
<keyword evidence="1" id="KW-0472">Membrane</keyword>
<protein>
    <recommendedName>
        <fullName evidence="5">Sema domain-containing protein</fullName>
    </recommendedName>
</protein>
<evidence type="ECO:0000256" key="2">
    <source>
        <dbReference type="SAM" id="SignalP"/>
    </source>
</evidence>
<dbReference type="HOGENOM" id="CLU_421706_0_0_1"/>
<evidence type="ECO:0000313" key="3">
    <source>
        <dbReference type="EnsemblMetazoa" id="tetur09g04650.1"/>
    </source>
</evidence>
<name>T1KDY4_TETUR</name>
<feature type="transmembrane region" description="Helical" evidence="1">
    <location>
        <begin position="566"/>
        <end position="591"/>
    </location>
</feature>
<dbReference type="Proteomes" id="UP000015104">
    <property type="component" value="Unassembled WGS sequence"/>
</dbReference>
<evidence type="ECO:0000313" key="4">
    <source>
        <dbReference type="Proteomes" id="UP000015104"/>
    </source>
</evidence>
<accession>T1KDY4</accession>
<keyword evidence="4" id="KW-1185">Reference proteome</keyword>
<reference evidence="3" key="2">
    <citation type="submission" date="2015-06" db="UniProtKB">
        <authorList>
            <consortium name="EnsemblMetazoa"/>
        </authorList>
    </citation>
    <scope>IDENTIFICATION</scope>
</reference>
<evidence type="ECO:0008006" key="5">
    <source>
        <dbReference type="Google" id="ProtNLM"/>
    </source>
</evidence>